<gene>
    <name evidence="2" type="ORF">Syun_000754</name>
</gene>
<keyword evidence="3" id="KW-1185">Reference proteome</keyword>
<dbReference type="AlphaFoldDB" id="A0AAP0LGJ4"/>
<feature type="compositionally biased region" description="Low complexity" evidence="1">
    <location>
        <begin position="1"/>
        <end position="18"/>
    </location>
</feature>
<organism evidence="2 3">
    <name type="scientific">Stephania yunnanensis</name>
    <dbReference type="NCBI Taxonomy" id="152371"/>
    <lineage>
        <taxon>Eukaryota</taxon>
        <taxon>Viridiplantae</taxon>
        <taxon>Streptophyta</taxon>
        <taxon>Embryophyta</taxon>
        <taxon>Tracheophyta</taxon>
        <taxon>Spermatophyta</taxon>
        <taxon>Magnoliopsida</taxon>
        <taxon>Ranunculales</taxon>
        <taxon>Menispermaceae</taxon>
        <taxon>Menispermoideae</taxon>
        <taxon>Cissampelideae</taxon>
        <taxon>Stephania</taxon>
    </lineage>
</organism>
<evidence type="ECO:0000256" key="1">
    <source>
        <dbReference type="SAM" id="MobiDB-lite"/>
    </source>
</evidence>
<proteinExistence type="predicted"/>
<feature type="compositionally biased region" description="Basic and acidic residues" evidence="1">
    <location>
        <begin position="84"/>
        <end position="94"/>
    </location>
</feature>
<feature type="compositionally biased region" description="Basic and acidic residues" evidence="1">
    <location>
        <begin position="44"/>
        <end position="58"/>
    </location>
</feature>
<evidence type="ECO:0000313" key="2">
    <source>
        <dbReference type="EMBL" id="KAK9168614.1"/>
    </source>
</evidence>
<accession>A0AAP0LGJ4</accession>
<evidence type="ECO:0000313" key="3">
    <source>
        <dbReference type="Proteomes" id="UP001420932"/>
    </source>
</evidence>
<name>A0AAP0LGJ4_9MAGN</name>
<reference evidence="2 3" key="1">
    <citation type="submission" date="2024-01" db="EMBL/GenBank/DDBJ databases">
        <title>Genome assemblies of Stephania.</title>
        <authorList>
            <person name="Yang L."/>
        </authorList>
    </citation>
    <scope>NUCLEOTIDE SEQUENCE [LARGE SCALE GENOMIC DNA]</scope>
    <source>
        <strain evidence="2">YNDBR</strain>
        <tissue evidence="2">Leaf</tissue>
    </source>
</reference>
<comment type="caution">
    <text evidence="2">The sequence shown here is derived from an EMBL/GenBank/DDBJ whole genome shotgun (WGS) entry which is preliminary data.</text>
</comment>
<feature type="compositionally biased region" description="Acidic residues" evidence="1">
    <location>
        <begin position="72"/>
        <end position="83"/>
    </location>
</feature>
<feature type="compositionally biased region" description="Acidic residues" evidence="1">
    <location>
        <begin position="31"/>
        <end position="43"/>
    </location>
</feature>
<sequence length="188" mass="21348">MAIHTSQTTSFEPSSSKSTESDQGEEREQQSDENDSEYDDESSETDKEDGKEGSRSEHEDDNEGSESRGKDEEEGQSEDEEETEKEKVVEEKPNAKGYGKAKSGRLNKMAADDSFKPFSKFGGHVRLCKHKVEFESESRKGRNERLLVIGFEAITGKLIQEGWEDLWHVEHFHRGTVIQPKLHALEIL</sequence>
<protein>
    <submittedName>
        <fullName evidence="2">Uncharacterized protein</fullName>
    </submittedName>
</protein>
<dbReference type="Proteomes" id="UP001420932">
    <property type="component" value="Unassembled WGS sequence"/>
</dbReference>
<dbReference type="EMBL" id="JBBNAF010000001">
    <property type="protein sequence ID" value="KAK9168614.1"/>
    <property type="molecule type" value="Genomic_DNA"/>
</dbReference>
<feature type="region of interest" description="Disordered" evidence="1">
    <location>
        <begin position="1"/>
        <end position="104"/>
    </location>
</feature>